<feature type="domain" description="Integrase core" evidence="1">
    <location>
        <begin position="184"/>
        <end position="372"/>
    </location>
</feature>
<dbReference type="GO" id="GO:0003676">
    <property type="term" value="F:nucleic acid binding"/>
    <property type="evidence" value="ECO:0007669"/>
    <property type="project" value="InterPro"/>
</dbReference>
<accession>A0AAV6FK50</accession>
<evidence type="ECO:0000259" key="1">
    <source>
        <dbReference type="Pfam" id="PF24764"/>
    </source>
</evidence>
<dbReference type="InterPro" id="IPR058913">
    <property type="entry name" value="Integrase_dom_put"/>
</dbReference>
<organism evidence="2 3">
    <name type="scientific">Alosa alosa</name>
    <name type="common">allis shad</name>
    <dbReference type="NCBI Taxonomy" id="278164"/>
    <lineage>
        <taxon>Eukaryota</taxon>
        <taxon>Metazoa</taxon>
        <taxon>Chordata</taxon>
        <taxon>Craniata</taxon>
        <taxon>Vertebrata</taxon>
        <taxon>Euteleostomi</taxon>
        <taxon>Actinopterygii</taxon>
        <taxon>Neopterygii</taxon>
        <taxon>Teleostei</taxon>
        <taxon>Clupei</taxon>
        <taxon>Clupeiformes</taxon>
        <taxon>Clupeoidei</taxon>
        <taxon>Clupeidae</taxon>
        <taxon>Alosa</taxon>
    </lineage>
</organism>
<keyword evidence="3" id="KW-1185">Reference proteome</keyword>
<dbReference type="Pfam" id="PF24764">
    <property type="entry name" value="rva_4"/>
    <property type="match status" value="1"/>
</dbReference>
<dbReference type="EMBL" id="JADWDJ010000022">
    <property type="protein sequence ID" value="KAG5263254.1"/>
    <property type="molecule type" value="Genomic_DNA"/>
</dbReference>
<dbReference type="PANTHER" id="PTHR46791">
    <property type="entry name" value="EXPRESSED PROTEIN"/>
    <property type="match status" value="1"/>
</dbReference>
<evidence type="ECO:0000313" key="2">
    <source>
        <dbReference type="EMBL" id="KAG5263254.1"/>
    </source>
</evidence>
<dbReference type="InterPro" id="IPR036397">
    <property type="entry name" value="RNaseH_sf"/>
</dbReference>
<gene>
    <name evidence="2" type="ORF">AALO_G00284320</name>
</gene>
<protein>
    <recommendedName>
        <fullName evidence="1">Integrase core domain-containing protein</fullName>
    </recommendedName>
</protein>
<dbReference type="Gene3D" id="3.30.420.10">
    <property type="entry name" value="Ribonuclease H-like superfamily/Ribonuclease H"/>
    <property type="match status" value="1"/>
</dbReference>
<dbReference type="SUPFAM" id="SSF53098">
    <property type="entry name" value="Ribonuclease H-like"/>
    <property type="match status" value="1"/>
</dbReference>
<dbReference type="InterPro" id="IPR012337">
    <property type="entry name" value="RNaseH-like_sf"/>
</dbReference>
<dbReference type="PANTHER" id="PTHR46791:SF11">
    <property type="entry name" value="INTEGRASE CATALYTIC DOMAIN-CONTAINING PROTEIN"/>
    <property type="match status" value="1"/>
</dbReference>
<dbReference type="Proteomes" id="UP000823561">
    <property type="component" value="Chromosome 22"/>
</dbReference>
<comment type="caution">
    <text evidence="2">The sequence shown here is derived from an EMBL/GenBank/DDBJ whole genome shotgun (WGS) entry which is preliminary data.</text>
</comment>
<evidence type="ECO:0000313" key="3">
    <source>
        <dbReference type="Proteomes" id="UP000823561"/>
    </source>
</evidence>
<sequence>MADQGNQESPLTTQLIRHLFTRITEILDQQHLDLDYFHLQEKINVALTPEGAHALVTEESSGRGRPKFQVSEDMLAHLIDMSLPISSIAHLLGVSESTIFRRMRDLGLSSRSSYSSLTDTELDNAVLSIKSRLPNAGYRMVKGCLQAEGHRVQWERVKDSMHRVDADGVFQRLMQLGCIVRRTYCVQHPLSLVHMDTNHKLIRYNMVIFGAIDGYSRKIMYLEPATNNRSSTALSFFLKAVEKYGWPSRVRGDEGVENVAVAEAMFSVKGTGRGSFIAGKSVHNQRIERLWRDVWVSVTQLYYEVLHSLEEEGLLDLSNILHLFCAHHVFLPRLADSLNTFVEAWDNHPLRTEGGLTPNQLWVLGNMSHGETEELENPELFGTDWESFGAVRNDFGVHVPEHESPLSPATMEAVRSDSDLSFFMPL</sequence>
<name>A0AAV6FK50_9TELE</name>
<dbReference type="AlphaFoldDB" id="A0AAV6FK50"/>
<proteinExistence type="predicted"/>
<reference evidence="2" key="1">
    <citation type="submission" date="2020-10" db="EMBL/GenBank/DDBJ databases">
        <title>Chromosome-scale genome assembly of the Allis shad, Alosa alosa.</title>
        <authorList>
            <person name="Margot Z."/>
            <person name="Christophe K."/>
            <person name="Cabau C."/>
            <person name="Louis A."/>
            <person name="Berthelot C."/>
            <person name="Parey E."/>
            <person name="Roest Crollius H."/>
            <person name="Montfort J."/>
            <person name="Robinson-Rechavi M."/>
            <person name="Bucao C."/>
            <person name="Bouchez O."/>
            <person name="Gislard M."/>
            <person name="Lluch J."/>
            <person name="Milhes M."/>
            <person name="Lampietro C."/>
            <person name="Lopez Roques C."/>
            <person name="Donnadieu C."/>
            <person name="Braasch I."/>
            <person name="Desvignes T."/>
            <person name="Postlethwait J."/>
            <person name="Bobe J."/>
            <person name="Guiguen Y."/>
        </authorList>
    </citation>
    <scope>NUCLEOTIDE SEQUENCE</scope>
    <source>
        <strain evidence="2">M-15738</strain>
        <tissue evidence="2">Blood</tissue>
    </source>
</reference>